<evidence type="ECO:0000256" key="4">
    <source>
        <dbReference type="ARBA" id="ARBA00023284"/>
    </source>
</evidence>
<dbReference type="OrthoDB" id="645813at2"/>
<dbReference type="AlphaFoldDB" id="E4TRD2"/>
<keyword evidence="1" id="KW-0813">Transport</keyword>
<dbReference type="PANTHER" id="PTHR45663">
    <property type="entry name" value="GEO12009P1"/>
    <property type="match status" value="1"/>
</dbReference>
<dbReference type="GO" id="GO:0005829">
    <property type="term" value="C:cytosol"/>
    <property type="evidence" value="ECO:0007669"/>
    <property type="project" value="TreeGrafter"/>
</dbReference>
<dbReference type="Pfam" id="PF00085">
    <property type="entry name" value="Thioredoxin"/>
    <property type="match status" value="1"/>
</dbReference>
<keyword evidence="8" id="KW-1185">Reference proteome</keyword>
<dbReference type="InterPro" id="IPR036249">
    <property type="entry name" value="Thioredoxin-like_sf"/>
</dbReference>
<proteinExistence type="predicted"/>
<dbReference type="EMBL" id="CP002349">
    <property type="protein sequence ID" value="ADR20666.1"/>
    <property type="molecule type" value="Genomic_DNA"/>
</dbReference>
<evidence type="ECO:0000313" key="8">
    <source>
        <dbReference type="Proteomes" id="UP000008720"/>
    </source>
</evidence>
<dbReference type="GO" id="GO:0045454">
    <property type="term" value="P:cell redox homeostasis"/>
    <property type="evidence" value="ECO:0007669"/>
    <property type="project" value="TreeGrafter"/>
</dbReference>
<dbReference type="eggNOG" id="COG3118">
    <property type="taxonomic scope" value="Bacteria"/>
</dbReference>
<dbReference type="STRING" id="643867.Ftrac_0664"/>
<feature type="signal peptide" evidence="5">
    <location>
        <begin position="1"/>
        <end position="21"/>
    </location>
</feature>
<dbReference type="RefSeq" id="WP_013452817.1">
    <property type="nucleotide sequence ID" value="NC_014759.1"/>
</dbReference>
<dbReference type="PANTHER" id="PTHR45663:SF11">
    <property type="entry name" value="GEO12009P1"/>
    <property type="match status" value="1"/>
</dbReference>
<organism evidence="7 8">
    <name type="scientific">Marivirga tractuosa (strain ATCC 23168 / DSM 4126 / NBRC 15989 / NCIMB 1408 / VKM B-1430 / H-43)</name>
    <name type="common">Microscilla tractuosa</name>
    <name type="synonym">Flexibacter tractuosus</name>
    <dbReference type="NCBI Taxonomy" id="643867"/>
    <lineage>
        <taxon>Bacteria</taxon>
        <taxon>Pseudomonadati</taxon>
        <taxon>Bacteroidota</taxon>
        <taxon>Cytophagia</taxon>
        <taxon>Cytophagales</taxon>
        <taxon>Marivirgaceae</taxon>
        <taxon>Marivirga</taxon>
    </lineage>
</organism>
<keyword evidence="5" id="KW-0732">Signal</keyword>
<feature type="domain" description="Thioredoxin" evidence="6">
    <location>
        <begin position="2"/>
        <end position="134"/>
    </location>
</feature>
<dbReference type="Gene3D" id="3.40.30.10">
    <property type="entry name" value="Glutaredoxin"/>
    <property type="match status" value="1"/>
</dbReference>
<evidence type="ECO:0000256" key="3">
    <source>
        <dbReference type="ARBA" id="ARBA00023157"/>
    </source>
</evidence>
<dbReference type="SUPFAM" id="SSF52833">
    <property type="entry name" value="Thioredoxin-like"/>
    <property type="match status" value="1"/>
</dbReference>
<keyword evidence="2" id="KW-0249">Electron transport</keyword>
<keyword evidence="3" id="KW-1015">Disulfide bond</keyword>
<evidence type="ECO:0000256" key="2">
    <source>
        <dbReference type="ARBA" id="ARBA00022982"/>
    </source>
</evidence>
<dbReference type="KEGG" id="mtt:Ftrac_0664"/>
<evidence type="ECO:0000259" key="6">
    <source>
        <dbReference type="PROSITE" id="PS51352"/>
    </source>
</evidence>
<dbReference type="InterPro" id="IPR013766">
    <property type="entry name" value="Thioredoxin_domain"/>
</dbReference>
<dbReference type="CDD" id="cd02947">
    <property type="entry name" value="TRX_family"/>
    <property type="match status" value="1"/>
</dbReference>
<evidence type="ECO:0000256" key="5">
    <source>
        <dbReference type="SAM" id="SignalP"/>
    </source>
</evidence>
<dbReference type="GO" id="GO:0015035">
    <property type="term" value="F:protein-disulfide reductase activity"/>
    <property type="evidence" value="ECO:0007669"/>
    <property type="project" value="TreeGrafter"/>
</dbReference>
<feature type="chain" id="PRO_5003188180" evidence="5">
    <location>
        <begin position="22"/>
        <end position="270"/>
    </location>
</feature>
<reference evidence="7 8" key="1">
    <citation type="journal article" date="2011" name="Stand. Genomic Sci.">
        <title>Complete genome sequence of Marivirga tractuosa type strain (H-43).</title>
        <authorList>
            <person name="Pagani I."/>
            <person name="Chertkov O."/>
            <person name="Lapidus A."/>
            <person name="Lucas S."/>
            <person name="Del Rio T.G."/>
            <person name="Tice H."/>
            <person name="Copeland A."/>
            <person name="Cheng J.F."/>
            <person name="Nolan M."/>
            <person name="Saunders E."/>
            <person name="Pitluck S."/>
            <person name="Held B."/>
            <person name="Goodwin L."/>
            <person name="Liolios K."/>
            <person name="Ovchinikova G."/>
            <person name="Ivanova N."/>
            <person name="Mavromatis K."/>
            <person name="Pati A."/>
            <person name="Chen A."/>
            <person name="Palaniappan K."/>
            <person name="Land M."/>
            <person name="Hauser L."/>
            <person name="Jeffries C.D."/>
            <person name="Detter J.C."/>
            <person name="Han C."/>
            <person name="Tapia R."/>
            <person name="Ngatchou-Djao O.D."/>
            <person name="Rohde M."/>
            <person name="Goker M."/>
            <person name="Spring S."/>
            <person name="Sikorski J."/>
            <person name="Woyke T."/>
            <person name="Bristow J."/>
            <person name="Eisen J.A."/>
            <person name="Markowitz V."/>
            <person name="Hugenholtz P."/>
            <person name="Klenk H.P."/>
            <person name="Kyrpides N.C."/>
        </authorList>
    </citation>
    <scope>NUCLEOTIDE SEQUENCE [LARGE SCALE GENOMIC DNA]</scope>
    <source>
        <strain evidence="8">ATCC 23168 / DSM 4126 / NBRC 15989 / NCIMB 1408 / VKM B-1430 / H-43</strain>
    </source>
</reference>
<accession>E4TRD2</accession>
<gene>
    <name evidence="7" type="ordered locus">Ftrac_0664</name>
</gene>
<keyword evidence="4" id="KW-0676">Redox-active center</keyword>
<dbReference type="HOGENOM" id="CLU_1029756_0_0_10"/>
<dbReference type="PROSITE" id="PS51352">
    <property type="entry name" value="THIOREDOXIN_2"/>
    <property type="match status" value="1"/>
</dbReference>
<protein>
    <submittedName>
        <fullName evidence="7">Thioredoxin domain-containing protein</fullName>
    </submittedName>
</protein>
<dbReference type="PROSITE" id="PS00194">
    <property type="entry name" value="THIOREDOXIN_1"/>
    <property type="match status" value="1"/>
</dbReference>
<dbReference type="InterPro" id="IPR017937">
    <property type="entry name" value="Thioredoxin_CS"/>
</dbReference>
<sequence>MKRILPLLFTLILVLSSSGNAQVSWLTSEKLAKAIAAEKDQLILMDFWATWCGPCKKMDSDMWDTEEFKVLSENFVAFKIDIDLERGLAATYNIRSIPHVVLATASGDIIWERTGYSHSSPYKKVLENLPKSLNGLNLKLLELGEEYEDDEYFSIAEEYFKLALGSIDDLKNGFLTQSDKYLKEITKNSENEEKIALAEMKMLLNDAYQGRYKRAIRKVDKMEAGKNKELADMKQFIKAYCFKCEGNVDSFEKAKAKIKSAEYLSHLEKN</sequence>
<name>E4TRD2_MARTH</name>
<dbReference type="Proteomes" id="UP000008720">
    <property type="component" value="Chromosome"/>
</dbReference>
<evidence type="ECO:0000313" key="7">
    <source>
        <dbReference type="EMBL" id="ADR20666.1"/>
    </source>
</evidence>
<evidence type="ECO:0000256" key="1">
    <source>
        <dbReference type="ARBA" id="ARBA00022448"/>
    </source>
</evidence>